<dbReference type="Proteomes" id="UP000030475">
    <property type="component" value="Unassembled WGS sequence"/>
</dbReference>
<evidence type="ECO:0000313" key="1">
    <source>
        <dbReference type="EMBL" id="KGX07687.1"/>
    </source>
</evidence>
<protein>
    <submittedName>
        <fullName evidence="1">Uncharacterized protein</fullName>
    </submittedName>
</protein>
<accession>A0AA40MEA0</accession>
<sequence length="253" mass="27110">MESVVDLGTIIGGSRAVEPEDVARGGTAERSRRAGGGRVRVCGGATTDACFACAGNGGSSCRGRGGARGLALIVSPHGGVRRYMPLHGVMYTASTGSCSGVDRAACEGRPGIGALRADAPCRTGRRMRDARCAMRDARCAMRDARCAMRDARCAMRDARCAMRDARCAMRDARCAMRDARCAMRDARCAMRDARCAWTLARPRSSRAPLTKWRMRGTYATSARRVTRRRPLPGVAGCCPRSDRNGTAGTRARR</sequence>
<comment type="caution">
    <text evidence="1">The sequence shown here is derived from an EMBL/GenBank/DDBJ whole genome shotgun (WGS) entry which is preliminary data.</text>
</comment>
<gene>
    <name evidence="1" type="ORF">Y036_2591</name>
</gene>
<dbReference type="AlphaFoldDB" id="A0AA40MEA0"/>
<organism evidence="1 2">
    <name type="scientific">Burkholderia pseudomallei</name>
    <name type="common">Pseudomonas pseudomallei</name>
    <dbReference type="NCBI Taxonomy" id="28450"/>
    <lineage>
        <taxon>Bacteria</taxon>
        <taxon>Pseudomonadati</taxon>
        <taxon>Pseudomonadota</taxon>
        <taxon>Betaproteobacteria</taxon>
        <taxon>Burkholderiales</taxon>
        <taxon>Burkholderiaceae</taxon>
        <taxon>Burkholderia</taxon>
        <taxon>pseudomallei group</taxon>
    </lineage>
</organism>
<reference evidence="1 2" key="1">
    <citation type="submission" date="2014-08" db="EMBL/GenBank/DDBJ databases">
        <authorList>
            <person name="Bunnell A."/>
            <person name="Chain P.S."/>
            <person name="Chertkov O."/>
            <person name="Currie B.J."/>
            <person name="Daligault H.E."/>
            <person name="Davenport K.W."/>
            <person name="Davis C."/>
            <person name="Gleasner C.D."/>
            <person name="Johnson S.L."/>
            <person name="Kaestli M."/>
            <person name="Koren S."/>
            <person name="Kunde Y.A."/>
            <person name="Mayo M."/>
            <person name="McMurry K.K."/>
            <person name="Price E.P."/>
            <person name="Reitenga K.G."/>
            <person name="Robison R."/>
            <person name="Rosovitz M.J."/>
            <person name="Sarovich D.S."/>
            <person name="Teshima H."/>
        </authorList>
    </citation>
    <scope>NUCLEOTIDE SEQUENCE [LARGE SCALE GENOMIC DNA]</scope>
    <source>
        <strain evidence="1 2">MSHR44</strain>
    </source>
</reference>
<proteinExistence type="predicted"/>
<name>A0AA40MEA0_BURPE</name>
<evidence type="ECO:0000313" key="2">
    <source>
        <dbReference type="Proteomes" id="UP000030475"/>
    </source>
</evidence>
<dbReference type="EMBL" id="JQIM01000010">
    <property type="protein sequence ID" value="KGX07687.1"/>
    <property type="molecule type" value="Genomic_DNA"/>
</dbReference>